<dbReference type="InterPro" id="IPR011009">
    <property type="entry name" value="Kinase-like_dom_sf"/>
</dbReference>
<dbReference type="Ensembl" id="ENSCPGT00000021179.1">
    <property type="protein sequence ID" value="ENSCPGP00000019349.1"/>
    <property type="gene ID" value="ENSCPGG00000013543.1"/>
</dbReference>
<reference evidence="3" key="1">
    <citation type="submission" date="2025-08" db="UniProtKB">
        <authorList>
            <consortium name="Ensembl"/>
        </authorList>
    </citation>
    <scope>IDENTIFICATION</scope>
</reference>
<dbReference type="InterPro" id="IPR017441">
    <property type="entry name" value="Protein_kinase_ATP_BS"/>
</dbReference>
<evidence type="ECO:0000313" key="4">
    <source>
        <dbReference type="Proteomes" id="UP000694419"/>
    </source>
</evidence>
<dbReference type="AlphaFoldDB" id="A0A8C3KD45"/>
<protein>
    <recommendedName>
        <fullName evidence="5">Protein kinase domain-containing protein</fullName>
    </recommendedName>
</protein>
<evidence type="ECO:0000313" key="3">
    <source>
        <dbReference type="Ensembl" id="ENSCPGP00000019349.1"/>
    </source>
</evidence>
<evidence type="ECO:0000256" key="1">
    <source>
        <dbReference type="PROSITE-ProRule" id="PRU10141"/>
    </source>
</evidence>
<dbReference type="SUPFAM" id="SSF56112">
    <property type="entry name" value="Protein kinase-like (PK-like)"/>
    <property type="match status" value="1"/>
</dbReference>
<keyword evidence="1" id="KW-0067">ATP-binding</keyword>
<dbReference type="Proteomes" id="UP000694419">
    <property type="component" value="Unplaced"/>
</dbReference>
<feature type="binding site" evidence="1">
    <location>
        <position position="51"/>
    </location>
    <ligand>
        <name>ATP</name>
        <dbReference type="ChEBI" id="CHEBI:30616"/>
    </ligand>
</feature>
<organism evidence="3 4">
    <name type="scientific">Calidris pygmaea</name>
    <name type="common">Spoon-billed sandpiper</name>
    <dbReference type="NCBI Taxonomy" id="425635"/>
    <lineage>
        <taxon>Eukaryota</taxon>
        <taxon>Metazoa</taxon>
        <taxon>Chordata</taxon>
        <taxon>Craniata</taxon>
        <taxon>Vertebrata</taxon>
        <taxon>Euteleostomi</taxon>
        <taxon>Archelosauria</taxon>
        <taxon>Archosauria</taxon>
        <taxon>Dinosauria</taxon>
        <taxon>Saurischia</taxon>
        <taxon>Theropoda</taxon>
        <taxon>Coelurosauria</taxon>
        <taxon>Aves</taxon>
        <taxon>Neognathae</taxon>
        <taxon>Neoaves</taxon>
        <taxon>Charadriiformes</taxon>
        <taxon>Scolopacidae</taxon>
        <taxon>Calidris</taxon>
    </lineage>
</organism>
<evidence type="ECO:0008006" key="5">
    <source>
        <dbReference type="Google" id="ProtNLM"/>
    </source>
</evidence>
<reference evidence="3" key="2">
    <citation type="submission" date="2025-09" db="UniProtKB">
        <authorList>
            <consortium name="Ensembl"/>
        </authorList>
    </citation>
    <scope>IDENTIFICATION</scope>
</reference>
<dbReference type="PROSITE" id="PS00107">
    <property type="entry name" value="PROTEIN_KINASE_ATP"/>
    <property type="match status" value="1"/>
</dbReference>
<feature type="region of interest" description="Disordered" evidence="2">
    <location>
        <begin position="65"/>
        <end position="87"/>
    </location>
</feature>
<dbReference type="GO" id="GO:0005524">
    <property type="term" value="F:ATP binding"/>
    <property type="evidence" value="ECO:0007669"/>
    <property type="project" value="UniProtKB-UniRule"/>
</dbReference>
<evidence type="ECO:0000256" key="2">
    <source>
        <dbReference type="SAM" id="MobiDB-lite"/>
    </source>
</evidence>
<keyword evidence="1" id="KW-0547">Nucleotide-binding</keyword>
<proteinExistence type="predicted"/>
<dbReference type="Gene3D" id="3.30.200.20">
    <property type="entry name" value="Phosphorylase Kinase, domain 1"/>
    <property type="match status" value="1"/>
</dbReference>
<keyword evidence="4" id="KW-1185">Reference proteome</keyword>
<name>A0A8C3KD45_9CHAR</name>
<accession>A0A8C3KD45</accession>
<sequence>PISIPIPSPNPIPFSIPTTIPTPISRTLGKGHFAVVKLARHVFTGQRVAVKVIDKSKLAGEAAGVVLPGGDRPRRAGGFPTPRRPKR</sequence>